<dbReference type="GO" id="GO:0031267">
    <property type="term" value="F:small GTPase binding"/>
    <property type="evidence" value="ECO:0007669"/>
    <property type="project" value="TreeGrafter"/>
</dbReference>
<evidence type="ECO:0008006" key="6">
    <source>
        <dbReference type="Google" id="ProtNLM"/>
    </source>
</evidence>
<dbReference type="GO" id="GO:0005634">
    <property type="term" value="C:nucleus"/>
    <property type="evidence" value="ECO:0007669"/>
    <property type="project" value="TreeGrafter"/>
</dbReference>
<dbReference type="RefSeq" id="XP_037170485.1">
    <property type="nucleotide sequence ID" value="XM_037302978.1"/>
</dbReference>
<name>A0A8H6G6E2_9LECA</name>
<evidence type="ECO:0000256" key="2">
    <source>
        <dbReference type="ARBA" id="ARBA00022448"/>
    </source>
</evidence>
<keyword evidence="2" id="KW-0813">Transport</keyword>
<dbReference type="InterPro" id="IPR007681">
    <property type="entry name" value="Mog1"/>
</dbReference>
<keyword evidence="5" id="KW-1185">Reference proteome</keyword>
<dbReference type="AlphaFoldDB" id="A0A8H6G6E2"/>
<organism evidence="4 5">
    <name type="scientific">Letharia columbiana</name>
    <dbReference type="NCBI Taxonomy" id="112416"/>
    <lineage>
        <taxon>Eukaryota</taxon>
        <taxon>Fungi</taxon>
        <taxon>Dikarya</taxon>
        <taxon>Ascomycota</taxon>
        <taxon>Pezizomycotina</taxon>
        <taxon>Lecanoromycetes</taxon>
        <taxon>OSLEUM clade</taxon>
        <taxon>Lecanoromycetidae</taxon>
        <taxon>Lecanorales</taxon>
        <taxon>Lecanorineae</taxon>
        <taxon>Parmeliaceae</taxon>
        <taxon>Letharia</taxon>
    </lineage>
</organism>
<evidence type="ECO:0000256" key="3">
    <source>
        <dbReference type="ARBA" id="ARBA00022927"/>
    </source>
</evidence>
<protein>
    <recommendedName>
        <fullName evidence="6">Ran guanine nucleotide release factor</fullName>
    </recommendedName>
</protein>
<keyword evidence="3" id="KW-0653">Protein transport</keyword>
<comment type="similarity">
    <text evidence="1">Belongs to the MOG1 family.</text>
</comment>
<gene>
    <name evidence="4" type="ORF">HO173_001032</name>
</gene>
<accession>A0A8H6G6E2</accession>
<proteinExistence type="inferred from homology"/>
<sequence length="196" mass="21522">MTTAFEHTELFGGAITANIPSNFADVSNVRQVPDNQEAYLDKNGFISLTFDITERVSHLSTDKEALEYHFADIVAEKDTKSMRSIVENAELPNFPPPTPVLALTAITKPPASTVAANSLTPTHTDIYFTLIRLVEQSTDIVITLNTPHLASETEGQIPNETETGTLHGETEQEVGNMYHQIVTSFAIKDWGLFSGE</sequence>
<evidence type="ECO:0000313" key="4">
    <source>
        <dbReference type="EMBL" id="KAF6241237.1"/>
    </source>
</evidence>
<evidence type="ECO:0000256" key="1">
    <source>
        <dbReference type="ARBA" id="ARBA00010307"/>
    </source>
</evidence>
<dbReference type="GeneID" id="59282710"/>
<reference evidence="4 5" key="1">
    <citation type="journal article" date="2020" name="Genomics">
        <title>Complete, high-quality genomes from long-read metagenomic sequencing of two wolf lichen thalli reveals enigmatic genome architecture.</title>
        <authorList>
            <person name="McKenzie S.K."/>
            <person name="Walston R.F."/>
            <person name="Allen J.L."/>
        </authorList>
    </citation>
    <scope>NUCLEOTIDE SEQUENCE [LARGE SCALE GENOMIC DNA]</scope>
    <source>
        <strain evidence="4">WasteWater2</strain>
    </source>
</reference>
<dbReference type="Gene3D" id="3.40.1000.10">
    <property type="entry name" value="Mog1/PsbP, alpha/beta/alpha sandwich"/>
    <property type="match status" value="1"/>
</dbReference>
<dbReference type="Proteomes" id="UP000578531">
    <property type="component" value="Unassembled WGS sequence"/>
</dbReference>
<dbReference type="GO" id="GO:0005085">
    <property type="term" value="F:guanyl-nucleotide exchange factor activity"/>
    <property type="evidence" value="ECO:0007669"/>
    <property type="project" value="TreeGrafter"/>
</dbReference>
<dbReference type="InterPro" id="IPR016123">
    <property type="entry name" value="Mog1/PsbP_a/b/a-sand"/>
</dbReference>
<comment type="caution">
    <text evidence="4">The sequence shown here is derived from an EMBL/GenBank/DDBJ whole genome shotgun (WGS) entry which is preliminary data.</text>
</comment>
<dbReference type="SUPFAM" id="SSF55724">
    <property type="entry name" value="Mog1p/PsbP-like"/>
    <property type="match status" value="1"/>
</dbReference>
<dbReference type="PANTHER" id="PTHR15837">
    <property type="entry name" value="RAN GUANINE NUCLEOTIDE RELEASE FACTOR"/>
    <property type="match status" value="1"/>
</dbReference>
<evidence type="ECO:0000313" key="5">
    <source>
        <dbReference type="Proteomes" id="UP000578531"/>
    </source>
</evidence>
<dbReference type="EMBL" id="JACCJC010000002">
    <property type="protein sequence ID" value="KAF6241237.1"/>
    <property type="molecule type" value="Genomic_DNA"/>
</dbReference>
<dbReference type="GO" id="GO:0006606">
    <property type="term" value="P:protein import into nucleus"/>
    <property type="evidence" value="ECO:0007669"/>
    <property type="project" value="TreeGrafter"/>
</dbReference>
<dbReference type="OrthoDB" id="10255285at2759"/>
<dbReference type="Pfam" id="PF04603">
    <property type="entry name" value="Mog1"/>
    <property type="match status" value="1"/>
</dbReference>
<dbReference type="PANTHER" id="PTHR15837:SF0">
    <property type="entry name" value="RAN GUANINE NUCLEOTIDE RELEASE FACTOR"/>
    <property type="match status" value="1"/>
</dbReference>